<dbReference type="STRING" id="860235.AOZ06_50140"/>
<dbReference type="EMBL" id="CP012752">
    <property type="protein sequence ID" value="ALG13958.1"/>
    <property type="molecule type" value="Genomic_DNA"/>
</dbReference>
<reference evidence="1 2" key="1">
    <citation type="submission" date="2015-07" db="EMBL/GenBank/DDBJ databases">
        <title>Genome sequencing of Kibdelosporangium phytohabitans.</title>
        <authorList>
            <person name="Qin S."/>
            <person name="Xing K."/>
        </authorList>
    </citation>
    <scope>NUCLEOTIDE SEQUENCE [LARGE SCALE GENOMIC DNA]</scope>
    <source>
        <strain evidence="1 2">KLBMP1111</strain>
    </source>
</reference>
<dbReference type="KEGG" id="kphy:AOZ06_50140"/>
<keyword evidence="2" id="KW-1185">Reference proteome</keyword>
<evidence type="ECO:0000313" key="2">
    <source>
        <dbReference type="Proteomes" id="UP000063699"/>
    </source>
</evidence>
<dbReference type="Proteomes" id="UP000063699">
    <property type="component" value="Chromosome"/>
</dbReference>
<accession>A0A0N9IFB9</accession>
<protein>
    <submittedName>
        <fullName evidence="1">Uncharacterized protein</fullName>
    </submittedName>
</protein>
<gene>
    <name evidence="1" type="ORF">AOZ06_50140</name>
</gene>
<dbReference type="AlphaFoldDB" id="A0A0N9IFB9"/>
<sequence>MLLSTYGRALTKAAMPRVESRPQRAAELIATQFDVVLGAAAGCDVVVVTGMLPAAAGALSVAEKLGIRSVSVTFQQLTVPSLDRPPLAYPGRPLPDGVTDSRVLWEFDAESNNTMFGEALNTNRVANGLPPVDDIRDYVVGAEPWVATAPVLDPLNTVVEAVQTGAWILLDERPWSDELIAFLDAAEPPVYVGFGSMPMHESTDVAQVAIEAAGGAGASLDSQEWLG</sequence>
<organism evidence="1 2">
    <name type="scientific">Kibdelosporangium phytohabitans</name>
    <dbReference type="NCBI Taxonomy" id="860235"/>
    <lineage>
        <taxon>Bacteria</taxon>
        <taxon>Bacillati</taxon>
        <taxon>Actinomycetota</taxon>
        <taxon>Actinomycetes</taxon>
        <taxon>Pseudonocardiales</taxon>
        <taxon>Pseudonocardiaceae</taxon>
        <taxon>Kibdelosporangium</taxon>
    </lineage>
</organism>
<proteinExistence type="predicted"/>
<dbReference type="Gene3D" id="3.40.50.2000">
    <property type="entry name" value="Glycogen Phosphorylase B"/>
    <property type="match status" value="1"/>
</dbReference>
<dbReference type="SUPFAM" id="SSF53756">
    <property type="entry name" value="UDP-Glycosyltransferase/glycogen phosphorylase"/>
    <property type="match status" value="1"/>
</dbReference>
<evidence type="ECO:0000313" key="1">
    <source>
        <dbReference type="EMBL" id="ALG13958.1"/>
    </source>
</evidence>
<name>A0A0N9IFB9_9PSEU</name>